<gene>
    <name evidence="1" type="ORF">Q8W38_02725</name>
</gene>
<proteinExistence type="predicted"/>
<dbReference type="AlphaFoldDB" id="A0ABD5A7E9"/>
<protein>
    <recommendedName>
        <fullName evidence="3">Transposase</fullName>
    </recommendedName>
</protein>
<evidence type="ECO:0008006" key="3">
    <source>
        <dbReference type="Google" id="ProtNLM"/>
    </source>
</evidence>
<dbReference type="Proteomes" id="UP001177883">
    <property type="component" value="Unassembled WGS sequence"/>
</dbReference>
<evidence type="ECO:0000313" key="2">
    <source>
        <dbReference type="Proteomes" id="UP001177883"/>
    </source>
</evidence>
<evidence type="ECO:0000313" key="1">
    <source>
        <dbReference type="EMBL" id="MDP2488236.1"/>
    </source>
</evidence>
<accession>A0ABD5A7E9</accession>
<sequence>MMEIKNTAQKGKHRVWGELYLAIDTNTREIIPDDSNLSNVTNGETLLG</sequence>
<reference evidence="1" key="1">
    <citation type="submission" date="2023-07" db="EMBL/GenBank/DDBJ databases">
        <title>Genome content predicts the carbon catabolic preferences of heterotrophic bacteria.</title>
        <authorList>
            <person name="Gralka M."/>
        </authorList>
    </citation>
    <scope>NUCLEOTIDE SEQUENCE</scope>
    <source>
        <strain evidence="1">6E03</strain>
    </source>
</reference>
<dbReference type="RefSeq" id="WP_157933450.1">
    <property type="nucleotide sequence ID" value="NZ_JAUYVK010000002.1"/>
</dbReference>
<comment type="caution">
    <text evidence="1">The sequence shown here is derived from an EMBL/GenBank/DDBJ whole genome shotgun (WGS) entry which is preliminary data.</text>
</comment>
<organism evidence="1 2">
    <name type="scientific">Vibrio splendidus</name>
    <dbReference type="NCBI Taxonomy" id="29497"/>
    <lineage>
        <taxon>Bacteria</taxon>
        <taxon>Pseudomonadati</taxon>
        <taxon>Pseudomonadota</taxon>
        <taxon>Gammaproteobacteria</taxon>
        <taxon>Vibrionales</taxon>
        <taxon>Vibrionaceae</taxon>
        <taxon>Vibrio</taxon>
    </lineage>
</organism>
<dbReference type="EMBL" id="JAUYVK010000002">
    <property type="protein sequence ID" value="MDP2488236.1"/>
    <property type="molecule type" value="Genomic_DNA"/>
</dbReference>
<name>A0ABD5A7E9_VIBSP</name>